<dbReference type="Gene3D" id="3.20.20.80">
    <property type="entry name" value="Glycosidases"/>
    <property type="match status" value="1"/>
</dbReference>
<comment type="caution">
    <text evidence="1">The sequence shown here is derived from an EMBL/GenBank/DDBJ whole genome shotgun (WGS) entry which is preliminary data.</text>
</comment>
<keyword evidence="2" id="KW-1185">Reference proteome</keyword>
<protein>
    <recommendedName>
        <fullName evidence="3">Abortive infection protein</fullName>
    </recommendedName>
</protein>
<proteinExistence type="predicted"/>
<dbReference type="Proteomes" id="UP001501442">
    <property type="component" value="Unassembled WGS sequence"/>
</dbReference>
<evidence type="ECO:0000313" key="1">
    <source>
        <dbReference type="EMBL" id="GAA4628607.1"/>
    </source>
</evidence>
<dbReference type="SUPFAM" id="SSF51445">
    <property type="entry name" value="(Trans)glycosidases"/>
    <property type="match status" value="1"/>
</dbReference>
<evidence type="ECO:0008006" key="3">
    <source>
        <dbReference type="Google" id="ProtNLM"/>
    </source>
</evidence>
<sequence length="351" mass="38841">MRRYGIGYDTGFINLGVSTRESFDPEVVWREMSVIRHDLHCDTVRVTGGDPERLEIAATHAADLGLEVWFSPFTCDLTTGELLDLLADCAERAERLRRRGAEIVFVTGAELSLFTKGFLPGDVCTDRIDALLTAPDAKRREMLAALPERVNDFLGRAVDVVRRRFGGKVTYASIPFERVDWTPFDIVSVDLYRTLEVAGRFREGVRALVAGGKPVAITEFGCTAYRGAADKGAQGGDIVEWDGATPVRLDGDYVRDESEQAACLRDLLEIFEAEGVDTALVCTFASYHLPHRSDPRRDLDLASYGVVQVFEDRLGRTYPDLPWEPKLAFTALAEHYGARTAPGHGYRSSAG</sequence>
<evidence type="ECO:0000313" key="2">
    <source>
        <dbReference type="Proteomes" id="UP001501442"/>
    </source>
</evidence>
<dbReference type="InterPro" id="IPR017853">
    <property type="entry name" value="GH"/>
</dbReference>
<organism evidence="1 2">
    <name type="scientific">Actinoallomurus vinaceus</name>
    <dbReference type="NCBI Taxonomy" id="1080074"/>
    <lineage>
        <taxon>Bacteria</taxon>
        <taxon>Bacillati</taxon>
        <taxon>Actinomycetota</taxon>
        <taxon>Actinomycetes</taxon>
        <taxon>Streptosporangiales</taxon>
        <taxon>Thermomonosporaceae</taxon>
        <taxon>Actinoallomurus</taxon>
    </lineage>
</organism>
<reference evidence="2" key="1">
    <citation type="journal article" date="2019" name="Int. J. Syst. Evol. Microbiol.">
        <title>The Global Catalogue of Microorganisms (GCM) 10K type strain sequencing project: providing services to taxonomists for standard genome sequencing and annotation.</title>
        <authorList>
            <consortium name="The Broad Institute Genomics Platform"/>
            <consortium name="The Broad Institute Genome Sequencing Center for Infectious Disease"/>
            <person name="Wu L."/>
            <person name="Ma J."/>
        </authorList>
    </citation>
    <scope>NUCLEOTIDE SEQUENCE [LARGE SCALE GENOMIC DNA]</scope>
    <source>
        <strain evidence="2">JCM 17939</strain>
    </source>
</reference>
<name>A0ABP8UEH0_9ACTN</name>
<dbReference type="EMBL" id="BAABHK010000006">
    <property type="protein sequence ID" value="GAA4628607.1"/>
    <property type="molecule type" value="Genomic_DNA"/>
</dbReference>
<dbReference type="RefSeq" id="WP_345432974.1">
    <property type="nucleotide sequence ID" value="NZ_BAABHK010000006.1"/>
</dbReference>
<gene>
    <name evidence="1" type="ORF">GCM10023196_045670</name>
</gene>
<accession>A0ABP8UEH0</accession>